<feature type="coiled-coil region" evidence="1">
    <location>
        <begin position="184"/>
        <end position="238"/>
    </location>
</feature>
<feature type="coiled-coil region" evidence="1">
    <location>
        <begin position="433"/>
        <end position="467"/>
    </location>
</feature>
<reference evidence="2 3" key="1">
    <citation type="journal article" date="2010" name="Virology">
        <title>A jumbo phage infecting the phytopathogen Ralstonia solanacearum defines a new lineage of the Myoviridae family.</title>
        <authorList>
            <person name="Yamada T."/>
            <person name="Satoh S."/>
            <person name="Ishikawa H."/>
            <person name="Fujiwara A."/>
            <person name="Kawasaki T."/>
            <person name="Fujie M."/>
            <person name="Ogata H."/>
        </authorList>
    </citation>
    <scope>NUCLEOTIDE SEQUENCE [LARGE SCALE GENOMIC DNA]</scope>
</reference>
<dbReference type="Proteomes" id="UP000001034">
    <property type="component" value="Segment"/>
</dbReference>
<evidence type="ECO:0000313" key="2">
    <source>
        <dbReference type="EMBL" id="BAG41608.1"/>
    </source>
</evidence>
<dbReference type="RefSeq" id="YP_001950038.1">
    <property type="nucleotide sequence ID" value="NC_010811.2"/>
</dbReference>
<accession>B2ZY32</accession>
<dbReference type="InterPro" id="IPR027417">
    <property type="entry name" value="P-loop_NTPase"/>
</dbReference>
<evidence type="ECO:0000256" key="1">
    <source>
        <dbReference type="SAM" id="Coils"/>
    </source>
</evidence>
<dbReference type="PANTHER" id="PTHR32114">
    <property type="entry name" value="ABC TRANSPORTER ABCH.3"/>
    <property type="match status" value="1"/>
</dbReference>
<organism evidence="2 3">
    <name type="scientific">Ralstonia phage phiRSL1</name>
    <dbReference type="NCBI Taxonomy" id="1980924"/>
    <lineage>
        <taxon>Viruses</taxon>
        <taxon>Duplodnaviria</taxon>
        <taxon>Heunggongvirae</taxon>
        <taxon>Uroviricota</taxon>
        <taxon>Caudoviricetes</taxon>
        <taxon>Mieseafarmvirus</taxon>
        <taxon>Mieseafarmvirus RSL1</taxon>
    </lineage>
</organism>
<proteinExistence type="predicted"/>
<sequence>MNVISAIGLESYGPFTGKVRLPIVPGLTAIYGLNRVHTKASKNSNGVGKSLLAGAPAEILYEEPIVGLKVDKLKSGVRSLPFTTHSGKRVLVQRVSNGRSDKLQIKVNGKLQEYRTQTAARDAMRRLFPITPEEYSTYVHLDSRIPHPLVMGNNAARKDFFTRFFGLDKIDAERKLYVAELAKLKRVRAAYDELRAQYEKLRTQVLPRDEREALLTRQKRYRRQMKKLQEELSAVQELTRLFEFAAASSQQLKQLDNICHGDICEQQMDRAERWARKELKEVEGKLRDAIRWEQYQEQHAEYEQAASRLSVKARTAIDTYGLAALLKRCARHSGKRTQLQAQIDDLEPRTQRLAEDLKRIKLPEQVTAPAEDEGELDTLKRAYIHQLEHAQRFKQGKCETCGQIVKIKDPEVLRQKLDVVKDKLRRHQQARDYEEAVNERRETSGKLKKLKAQLADLQSQLESTNKWERLGAELKALPVAPAPFTGVPGLSVRDQKAVVADIQKSLSLIEHFRPHLETIEQLKKLTAEDKERFKQQHDCIPQLNKVQEQWSRTCTKLELDTSIRQQLREIKPRLEEYERQLKEEEALKHLVNGYQDKNLKKMAIEAISQRLMTLVNRFAAPVFPENFKFEFKWDTQIQLLVHRRVGKKVQTSDVRRLSGAESTLFTLVLVCALLAFVPERKRCNVLILDEPSARLSTEMQEVFKNLLTTLNQLIPSIIVITPHNERYEGATAFTVVKRRGESTLVQGYPDQIRD</sequence>
<dbReference type="GeneID" id="6369985"/>
<keyword evidence="3" id="KW-1185">Reference proteome</keyword>
<evidence type="ECO:0000313" key="3">
    <source>
        <dbReference type="Proteomes" id="UP000001034"/>
    </source>
</evidence>
<keyword evidence="1" id="KW-0175">Coiled coil</keyword>
<name>B2ZY32_9CAUD</name>
<dbReference type="PANTHER" id="PTHR32114:SF2">
    <property type="entry name" value="ABC TRANSPORTER ABCH.3"/>
    <property type="match status" value="1"/>
</dbReference>
<dbReference type="EMBL" id="AB366653">
    <property type="protein sequence ID" value="BAG41608.1"/>
    <property type="molecule type" value="Genomic_DNA"/>
</dbReference>
<dbReference type="SUPFAM" id="SSF52540">
    <property type="entry name" value="P-loop containing nucleoside triphosphate hydrolases"/>
    <property type="match status" value="1"/>
</dbReference>
<dbReference type="Gene3D" id="3.40.50.300">
    <property type="entry name" value="P-loop containing nucleotide triphosphate hydrolases"/>
    <property type="match status" value="2"/>
</dbReference>
<protein>
    <submittedName>
        <fullName evidence="2">SbcC like protein</fullName>
    </submittedName>
</protein>
<dbReference type="KEGG" id="vg:6369985"/>